<dbReference type="GO" id="GO:0003723">
    <property type="term" value="F:RNA binding"/>
    <property type="evidence" value="ECO:0007669"/>
    <property type="project" value="InterPro"/>
</dbReference>
<dbReference type="GeneID" id="85226607"/>
<evidence type="ECO:0000259" key="3">
    <source>
        <dbReference type="PROSITE" id="PS50250"/>
    </source>
</evidence>
<protein>
    <submittedName>
        <fullName evidence="4">COP9 signalosome (CSN) subunit</fullName>
    </submittedName>
</protein>
<sequence>MNASALGAVVGQCAAKEDGDGLANVFDMQSSTTRRCCAGVKDASVPALQKSVGLHGPWSDVVAHYVRSGALLFHADAGARAPAESWHLACEAMQSALGAFLRYFGTLAPGRWALPVLYALLRDLRWVAQGADDAATSAALAENEQALPVQKHMEECARQLNKAFSACIADRHQALSQSKKWGTYAIVGMIFRMYFRLKSTALCKNILRALAAADLPPLHRFPKGDRVTFQYYVGRLAFLDEDYAKAEKELSEALALAPKRHAHNCERILLYLIAVRLLQGVRPSARLFASYPRLAALYEPIVEACWQGDVRRFDDVLAAPQMERTLVRLGLFLALERAREVCTTRLFRRVWRASDQSTRLRLGLFTDAMHWLQLPLAPQETEWAIATLIAKGRMKGYIAHERQMLVLSATDPFPAASLAMLT</sequence>
<dbReference type="GO" id="GO:0006368">
    <property type="term" value="P:transcription elongation by RNA polymerase II"/>
    <property type="evidence" value="ECO:0007669"/>
    <property type="project" value="TreeGrafter"/>
</dbReference>
<dbReference type="InterPro" id="IPR057985">
    <property type="entry name" value="TPR_PSMD3_N"/>
</dbReference>
<organism evidence="4 5">
    <name type="scientific">Malassezia japonica</name>
    <dbReference type="NCBI Taxonomy" id="223818"/>
    <lineage>
        <taxon>Eukaryota</taxon>
        <taxon>Fungi</taxon>
        <taxon>Dikarya</taxon>
        <taxon>Basidiomycota</taxon>
        <taxon>Ustilaginomycotina</taxon>
        <taxon>Malasseziomycetes</taxon>
        <taxon>Malasseziales</taxon>
        <taxon>Malasseziaceae</taxon>
        <taxon>Malassezia</taxon>
    </lineage>
</organism>
<proteinExistence type="inferred from homology"/>
<evidence type="ECO:0000313" key="5">
    <source>
        <dbReference type="Proteomes" id="UP001217754"/>
    </source>
</evidence>
<dbReference type="PANTHER" id="PTHR12732">
    <property type="entry name" value="UNCHARACTERIZED PROTEASOME COMPONENT REGION PCI-CONTAINING"/>
    <property type="match status" value="1"/>
</dbReference>
<dbReference type="Pfam" id="PF01399">
    <property type="entry name" value="PCI"/>
    <property type="match status" value="1"/>
</dbReference>
<accession>A0AAF0JBH8</accession>
<dbReference type="PROSITE" id="PS50005">
    <property type="entry name" value="TPR"/>
    <property type="match status" value="1"/>
</dbReference>
<feature type="repeat" description="TPR" evidence="2">
    <location>
        <begin position="227"/>
        <end position="260"/>
    </location>
</feature>
<name>A0AAF0JBH8_9BASI</name>
<comment type="similarity">
    <text evidence="1">Belongs to the CSN12 family.</text>
</comment>
<keyword evidence="5" id="KW-1185">Reference proteome</keyword>
<dbReference type="Gene3D" id="1.10.10.10">
    <property type="entry name" value="Winged helix-like DNA-binding domain superfamily/Winged helix DNA-binding domain"/>
    <property type="match status" value="1"/>
</dbReference>
<reference evidence="4" key="1">
    <citation type="submission" date="2023-03" db="EMBL/GenBank/DDBJ databases">
        <title>Mating type loci evolution in Malassezia.</title>
        <authorList>
            <person name="Coelho M.A."/>
        </authorList>
    </citation>
    <scope>NUCLEOTIDE SEQUENCE</scope>
    <source>
        <strain evidence="4">CBS 9431</strain>
    </source>
</reference>
<evidence type="ECO:0000256" key="2">
    <source>
        <dbReference type="PROSITE-ProRule" id="PRU00339"/>
    </source>
</evidence>
<dbReference type="EMBL" id="CP119962">
    <property type="protein sequence ID" value="WFD39974.1"/>
    <property type="molecule type" value="Genomic_DNA"/>
</dbReference>
<dbReference type="InterPro" id="IPR045114">
    <property type="entry name" value="Csn12-like"/>
</dbReference>
<dbReference type="GO" id="GO:0016973">
    <property type="term" value="P:poly(A)+ mRNA export from nucleus"/>
    <property type="evidence" value="ECO:0007669"/>
    <property type="project" value="TreeGrafter"/>
</dbReference>
<evidence type="ECO:0000256" key="1">
    <source>
        <dbReference type="ARBA" id="ARBA00025771"/>
    </source>
</evidence>
<dbReference type="Proteomes" id="UP001217754">
    <property type="component" value="Chromosome 5"/>
</dbReference>
<dbReference type="PROSITE" id="PS50250">
    <property type="entry name" value="PCI"/>
    <property type="match status" value="1"/>
</dbReference>
<dbReference type="InterPro" id="IPR000717">
    <property type="entry name" value="PCI_dom"/>
</dbReference>
<dbReference type="Pfam" id="PF25573">
    <property type="entry name" value="TPR_PSMD3_N"/>
    <property type="match status" value="1"/>
</dbReference>
<feature type="domain" description="PCI" evidence="3">
    <location>
        <begin position="227"/>
        <end position="412"/>
    </location>
</feature>
<dbReference type="InterPro" id="IPR036388">
    <property type="entry name" value="WH-like_DNA-bd_sf"/>
</dbReference>
<dbReference type="GO" id="GO:0070390">
    <property type="term" value="C:transcription export complex 2"/>
    <property type="evidence" value="ECO:0007669"/>
    <property type="project" value="TreeGrafter"/>
</dbReference>
<dbReference type="GO" id="GO:0000973">
    <property type="term" value="P:post-transcriptional tethering of RNA polymerase II gene DNA at nuclear periphery"/>
    <property type="evidence" value="ECO:0007669"/>
    <property type="project" value="TreeGrafter"/>
</dbReference>
<dbReference type="PANTHER" id="PTHR12732:SF0">
    <property type="entry name" value="PCI DOMAIN-CONTAINING PROTEIN 2"/>
    <property type="match status" value="1"/>
</dbReference>
<gene>
    <name evidence="4" type="primary">CSN12</name>
    <name evidence="4" type="ORF">MJAP1_002956</name>
</gene>
<dbReference type="AlphaFoldDB" id="A0AAF0JBH8"/>
<dbReference type="InterPro" id="IPR019734">
    <property type="entry name" value="TPR_rpt"/>
</dbReference>
<evidence type="ECO:0000313" key="4">
    <source>
        <dbReference type="EMBL" id="WFD39974.1"/>
    </source>
</evidence>
<dbReference type="RefSeq" id="XP_060122871.1">
    <property type="nucleotide sequence ID" value="XM_060266888.1"/>
</dbReference>
<keyword evidence="2" id="KW-0802">TPR repeat</keyword>
<dbReference type="SMART" id="SM00753">
    <property type="entry name" value="PAM"/>
    <property type="match status" value="1"/>
</dbReference>
<dbReference type="GO" id="GO:0003690">
    <property type="term" value="F:double-stranded DNA binding"/>
    <property type="evidence" value="ECO:0007669"/>
    <property type="project" value="InterPro"/>
</dbReference>